<evidence type="ECO:0000256" key="1">
    <source>
        <dbReference type="SAM" id="Phobius"/>
    </source>
</evidence>
<comment type="caution">
    <text evidence="3">The sequence shown here is derived from an EMBL/GenBank/DDBJ whole genome shotgun (WGS) entry which is preliminary data.</text>
</comment>
<dbReference type="Pfam" id="PF20693">
    <property type="entry name" value="YobI-ATPase"/>
    <property type="match status" value="1"/>
</dbReference>
<evidence type="ECO:0000259" key="2">
    <source>
        <dbReference type="Pfam" id="PF20693"/>
    </source>
</evidence>
<keyword evidence="1" id="KW-0472">Membrane</keyword>
<accession>A0A3A1Y3Z9</accession>
<sequence length="906" mass="106547">MFGTSIAMYLLLFLGLQFLFDPVNQIYAFIAIFLFLVNSSLFVYSLWYTKNNKSIKYSVAYIAILLAIFLATYWDIFLALSVVSNISFAFYSPEVITNIAIIVKVVSLVIGAFFCVSRLLYLKFELSELKLNIQSNEASFKSGDELSDDTVLDRDIREIIYLLRSAKVRALAFEDLDRFNDISIFEKLRGINNLINQIVSVNDNEEDRKTVKFIYFLKDDLFTSAEDRAKFFDLIIPIYPIIDLNLSFIYFKQCLNDSDIEDSFLRKCSLYLNDPRVIANIANEYKLTLDIFESRDKNTFVDGGFAQVHEEERGKYLDNPSRYRNFGNVEDSLLNINAKRYKRKILGTVIIKNLFATEFYQATRGEGFFYEIFNQLEELSENLFKDLSECEYLLKIELFWKLNSYVKKLYLLHKDYGLLYGTDKSESTIIENIHKLEEVDLHWDKIDGYENYFTMKEVSKDEVVDLEFLKNWIEDPSKTYKIKLFDGNVYKVDLGGFLSFKSKLIKLCESFGEAKDFVEAKITEYEKVLSDINNIYKYRDIDRNCPDPLNYIRVLYCRNFQSIQYSDLLNDKLSKYDFSVLKSTDTSATINRKYKAFHMILKEQSFDPDFWFYFGRGSTNSSEKILGKRDMAFLKILKEDQLPRLNLLLENPDLVYSYLTVGQDFSQIGILNNQLIKFMIKRGAEHSDLFIQGINGALALKARFTDNSEFYHKINNMVKYFLKLSLTDNEWLTILTSVCKNEMHYLMYALLEVFEDYISDDIEVHSVIRVESQNYRKIFDLFTIAYFSTSELHLYNITSISFNDYKKVIPYILFYENLVSTEVLEHIINKMEDSEFNHFVNKVHRVSSRSFIYKMGRELGKETFRDFDLENLSEVKCENEKAKERINIVKEMLKKFPGEVNKWNKK</sequence>
<dbReference type="AlphaFoldDB" id="A0A3A1Y3Z9"/>
<evidence type="ECO:0000313" key="4">
    <source>
        <dbReference type="Proteomes" id="UP000265691"/>
    </source>
</evidence>
<keyword evidence="4" id="KW-1185">Reference proteome</keyword>
<feature type="transmembrane region" description="Helical" evidence="1">
    <location>
        <begin position="5"/>
        <end position="20"/>
    </location>
</feature>
<keyword evidence="1" id="KW-0812">Transmembrane</keyword>
<feature type="transmembrane region" description="Helical" evidence="1">
    <location>
        <begin position="26"/>
        <end position="47"/>
    </location>
</feature>
<feature type="domain" description="YobI-like P-loop NTPase" evidence="2">
    <location>
        <begin position="50"/>
        <end position="287"/>
    </location>
</feature>
<organism evidence="3 4">
    <name type="scientific">Psittacicella hinzii</name>
    <dbReference type="NCBI Taxonomy" id="2028575"/>
    <lineage>
        <taxon>Bacteria</taxon>
        <taxon>Pseudomonadati</taxon>
        <taxon>Pseudomonadota</taxon>
        <taxon>Gammaproteobacteria</taxon>
        <taxon>Pasteurellales</taxon>
        <taxon>Psittacicellaceae</taxon>
        <taxon>Psittacicella</taxon>
    </lineage>
</organism>
<dbReference type="InterPro" id="IPR048428">
    <property type="entry name" value="YobI-NTPase"/>
</dbReference>
<reference evidence="3 4" key="1">
    <citation type="submission" date="2017-08" db="EMBL/GenBank/DDBJ databases">
        <title>Reclassification of Bisgaard taxon 37 and 44.</title>
        <authorList>
            <person name="Christensen H."/>
        </authorList>
    </citation>
    <scope>NUCLEOTIDE SEQUENCE [LARGE SCALE GENOMIC DNA]</scope>
    <source>
        <strain evidence="3 4">B96_3</strain>
    </source>
</reference>
<evidence type="ECO:0000313" key="3">
    <source>
        <dbReference type="EMBL" id="RIY31948.1"/>
    </source>
</evidence>
<feature type="transmembrane region" description="Helical" evidence="1">
    <location>
        <begin position="231"/>
        <end position="251"/>
    </location>
</feature>
<name>A0A3A1Y3Z9_9GAMM</name>
<protein>
    <recommendedName>
        <fullName evidence="2">YobI-like P-loop NTPase domain-containing protein</fullName>
    </recommendedName>
</protein>
<dbReference type="OrthoDB" id="1701659at2"/>
<feature type="transmembrane region" description="Helical" evidence="1">
    <location>
        <begin position="95"/>
        <end position="121"/>
    </location>
</feature>
<proteinExistence type="predicted"/>
<feature type="transmembrane region" description="Helical" evidence="1">
    <location>
        <begin position="59"/>
        <end position="83"/>
    </location>
</feature>
<dbReference type="RefSeq" id="WP_119525417.1">
    <property type="nucleotide sequence ID" value="NZ_NRHC01000073.1"/>
</dbReference>
<keyword evidence="1" id="KW-1133">Transmembrane helix</keyword>
<dbReference type="EMBL" id="NRHC01000073">
    <property type="protein sequence ID" value="RIY31948.1"/>
    <property type="molecule type" value="Genomic_DNA"/>
</dbReference>
<dbReference type="Proteomes" id="UP000265691">
    <property type="component" value="Unassembled WGS sequence"/>
</dbReference>
<gene>
    <name evidence="3" type="ORF">CKF54_05775</name>
</gene>